<dbReference type="PANTHER" id="PTHR30329:SF20">
    <property type="entry name" value="EXPORTED PROTEIN"/>
    <property type="match status" value="1"/>
</dbReference>
<dbReference type="EMBL" id="JACHXI010000001">
    <property type="protein sequence ID" value="MBB3101847.1"/>
    <property type="molecule type" value="Genomic_DNA"/>
</dbReference>
<dbReference type="AlphaFoldDB" id="A0A839SWT5"/>
<evidence type="ECO:0000259" key="5">
    <source>
        <dbReference type="PROSITE" id="PS51123"/>
    </source>
</evidence>
<dbReference type="Proteomes" id="UP000549250">
    <property type="component" value="Unassembled WGS sequence"/>
</dbReference>
<keyword evidence="2 3" id="KW-0472">Membrane</keyword>
<dbReference type="PRINTS" id="PR01021">
    <property type="entry name" value="OMPADOMAIN"/>
</dbReference>
<dbReference type="Pfam" id="PF00691">
    <property type="entry name" value="OmpA"/>
    <property type="match status" value="1"/>
</dbReference>
<reference evidence="6 7" key="1">
    <citation type="submission" date="2020-08" db="EMBL/GenBank/DDBJ databases">
        <title>Genomic Encyclopedia of Type Strains, Phase III (KMG-III): the genomes of soil and plant-associated and newly described type strains.</title>
        <authorList>
            <person name="Whitman W."/>
        </authorList>
    </citation>
    <scope>NUCLEOTIDE SEQUENCE [LARGE SCALE GENOMIC DNA]</scope>
    <source>
        <strain evidence="6 7">CECT 4462</strain>
    </source>
</reference>
<dbReference type="Pfam" id="PF14346">
    <property type="entry name" value="DUF4398"/>
    <property type="match status" value="1"/>
</dbReference>
<evidence type="ECO:0000256" key="3">
    <source>
        <dbReference type="PROSITE-ProRule" id="PRU00473"/>
    </source>
</evidence>
<evidence type="ECO:0000256" key="4">
    <source>
        <dbReference type="SAM" id="Coils"/>
    </source>
</evidence>
<evidence type="ECO:0000256" key="2">
    <source>
        <dbReference type="ARBA" id="ARBA00023136"/>
    </source>
</evidence>
<dbReference type="InterPro" id="IPR050330">
    <property type="entry name" value="Bact_OuterMem_StrucFunc"/>
</dbReference>
<protein>
    <submittedName>
        <fullName evidence="6">Outer membrane protein OmpA-like peptidoglycan-associated protein</fullName>
    </submittedName>
</protein>
<dbReference type="PANTHER" id="PTHR30329">
    <property type="entry name" value="STATOR ELEMENT OF FLAGELLAR MOTOR COMPLEX"/>
    <property type="match status" value="1"/>
</dbReference>
<dbReference type="Gene3D" id="3.30.1330.60">
    <property type="entry name" value="OmpA-like domain"/>
    <property type="match status" value="1"/>
</dbReference>
<proteinExistence type="predicted"/>
<dbReference type="CDD" id="cd07185">
    <property type="entry name" value="OmpA_C-like"/>
    <property type="match status" value="1"/>
</dbReference>
<dbReference type="PROSITE" id="PS51123">
    <property type="entry name" value="OMPA_2"/>
    <property type="match status" value="1"/>
</dbReference>
<keyword evidence="4" id="KW-0175">Coiled coil</keyword>
<dbReference type="InterPro" id="IPR036737">
    <property type="entry name" value="OmpA-like_sf"/>
</dbReference>
<accession>A0A839SWT5</accession>
<sequence length="261" mass="29425">MSALRYAALLGGLLGLAGCTGLQQDKDQALRAAQADFLAIRDDTYVLRSAPREVQRAAETLVHAQRFSGYWGGAEDAIHYAYLSRRYSEIALLQSRVERNQEQIARLERTIDHLQFALRESAPAFDEQRIDLAAEESNRGLLVTLDDVLFADGSFRLNRSANRILLRLARFLQFNPLRRVRVEGYADNRGDADDNLTLSRKRAQAVADMLIDLGVDPEQVERVGYGERFRVADNASGRGRARNRRVEIIFSDEQGAFSIPR</sequence>
<evidence type="ECO:0000313" key="7">
    <source>
        <dbReference type="Proteomes" id="UP000549250"/>
    </source>
</evidence>
<keyword evidence="7" id="KW-1185">Reference proteome</keyword>
<dbReference type="RefSeq" id="WP_183164834.1">
    <property type="nucleotide sequence ID" value="NZ_JACHXI010000001.1"/>
</dbReference>
<comment type="subcellular location">
    <subcellularLocation>
        <location evidence="1">Cell outer membrane</location>
    </subcellularLocation>
</comment>
<dbReference type="InterPro" id="IPR025511">
    <property type="entry name" value="DUF4398"/>
</dbReference>
<feature type="domain" description="OmpA-like" evidence="5">
    <location>
        <begin position="137"/>
        <end position="254"/>
    </location>
</feature>
<evidence type="ECO:0000313" key="6">
    <source>
        <dbReference type="EMBL" id="MBB3101847.1"/>
    </source>
</evidence>
<dbReference type="PRINTS" id="PR01023">
    <property type="entry name" value="NAFLGMOTY"/>
</dbReference>
<feature type="coiled-coil region" evidence="4">
    <location>
        <begin position="90"/>
        <end position="117"/>
    </location>
</feature>
<dbReference type="InterPro" id="IPR006664">
    <property type="entry name" value="OMP_bac"/>
</dbReference>
<dbReference type="SUPFAM" id="SSF103088">
    <property type="entry name" value="OmpA-like"/>
    <property type="match status" value="1"/>
</dbReference>
<dbReference type="InterPro" id="IPR006665">
    <property type="entry name" value="OmpA-like"/>
</dbReference>
<dbReference type="GO" id="GO:0009279">
    <property type="term" value="C:cell outer membrane"/>
    <property type="evidence" value="ECO:0007669"/>
    <property type="project" value="UniProtKB-SubCell"/>
</dbReference>
<name>A0A839SWT5_AZOMA</name>
<gene>
    <name evidence="6" type="ORF">FHR87_000207</name>
</gene>
<comment type="caution">
    <text evidence="6">The sequence shown here is derived from an EMBL/GenBank/DDBJ whole genome shotgun (WGS) entry which is preliminary data.</text>
</comment>
<evidence type="ECO:0000256" key="1">
    <source>
        <dbReference type="ARBA" id="ARBA00004442"/>
    </source>
</evidence>
<dbReference type="PROSITE" id="PS51257">
    <property type="entry name" value="PROKAR_LIPOPROTEIN"/>
    <property type="match status" value="1"/>
</dbReference>
<organism evidence="6 7">
    <name type="scientific">Azomonas macrocytogenes</name>
    <name type="common">Azotobacter macrocytogenes</name>
    <dbReference type="NCBI Taxonomy" id="69962"/>
    <lineage>
        <taxon>Bacteria</taxon>
        <taxon>Pseudomonadati</taxon>
        <taxon>Pseudomonadota</taxon>
        <taxon>Gammaproteobacteria</taxon>
        <taxon>Pseudomonadales</taxon>
        <taxon>Pseudomonadaceae</taxon>
        <taxon>Azomonas</taxon>
    </lineage>
</organism>